<evidence type="ECO:0000256" key="1">
    <source>
        <dbReference type="PROSITE-ProRule" id="PRU00047"/>
    </source>
</evidence>
<dbReference type="Proteomes" id="UP001188597">
    <property type="component" value="Unassembled WGS sequence"/>
</dbReference>
<dbReference type="InterPro" id="IPR001878">
    <property type="entry name" value="Znf_CCHC"/>
</dbReference>
<dbReference type="GO" id="GO:0008270">
    <property type="term" value="F:zinc ion binding"/>
    <property type="evidence" value="ECO:0007669"/>
    <property type="project" value="UniProtKB-KW"/>
</dbReference>
<dbReference type="AlphaFoldDB" id="A0AA89AJ67"/>
<dbReference type="SUPFAM" id="SSF57756">
    <property type="entry name" value="Retrovirus zinc finger-like domains"/>
    <property type="match status" value="1"/>
</dbReference>
<keyword evidence="1" id="KW-0863">Zinc-finger</keyword>
<dbReference type="PANTHER" id="PTHR11439">
    <property type="entry name" value="GAG-POL-RELATED RETROTRANSPOSON"/>
    <property type="match status" value="1"/>
</dbReference>
<evidence type="ECO:0000313" key="4">
    <source>
        <dbReference type="EMBL" id="KAK3005774.1"/>
    </source>
</evidence>
<dbReference type="GO" id="GO:0003676">
    <property type="term" value="F:nucleic acid binding"/>
    <property type="evidence" value="ECO:0007669"/>
    <property type="project" value="InterPro"/>
</dbReference>
<evidence type="ECO:0000256" key="2">
    <source>
        <dbReference type="SAM" id="MobiDB-lite"/>
    </source>
</evidence>
<dbReference type="CDD" id="cd09272">
    <property type="entry name" value="RNase_HI_RT_Ty1"/>
    <property type="match status" value="1"/>
</dbReference>
<keyword evidence="5" id="KW-1185">Reference proteome</keyword>
<protein>
    <recommendedName>
        <fullName evidence="3">CCHC-type domain-containing protein</fullName>
    </recommendedName>
</protein>
<organism evidence="4 5">
    <name type="scientific">Escallonia herrerae</name>
    <dbReference type="NCBI Taxonomy" id="1293975"/>
    <lineage>
        <taxon>Eukaryota</taxon>
        <taxon>Viridiplantae</taxon>
        <taxon>Streptophyta</taxon>
        <taxon>Embryophyta</taxon>
        <taxon>Tracheophyta</taxon>
        <taxon>Spermatophyta</taxon>
        <taxon>Magnoliopsida</taxon>
        <taxon>eudicotyledons</taxon>
        <taxon>Gunneridae</taxon>
        <taxon>Pentapetalae</taxon>
        <taxon>asterids</taxon>
        <taxon>campanulids</taxon>
        <taxon>Escalloniales</taxon>
        <taxon>Escalloniaceae</taxon>
        <taxon>Escallonia</taxon>
    </lineage>
</organism>
<keyword evidence="1" id="KW-0479">Metal-binding</keyword>
<dbReference type="Pfam" id="PF00098">
    <property type="entry name" value="zf-CCHC"/>
    <property type="match status" value="1"/>
</dbReference>
<comment type="caution">
    <text evidence="4">The sequence shown here is derived from an EMBL/GenBank/DDBJ whole genome shotgun (WGS) entry which is preliminary data.</text>
</comment>
<evidence type="ECO:0000259" key="3">
    <source>
        <dbReference type="PROSITE" id="PS50158"/>
    </source>
</evidence>
<keyword evidence="1" id="KW-0862">Zinc</keyword>
<gene>
    <name evidence="4" type="ORF">RJ639_016073</name>
</gene>
<feature type="region of interest" description="Disordered" evidence="2">
    <location>
        <begin position="364"/>
        <end position="386"/>
    </location>
</feature>
<dbReference type="SMART" id="SM00343">
    <property type="entry name" value="ZnF_C2HC"/>
    <property type="match status" value="1"/>
</dbReference>
<feature type="compositionally biased region" description="Basic residues" evidence="2">
    <location>
        <begin position="14"/>
        <end position="25"/>
    </location>
</feature>
<dbReference type="EMBL" id="JAVXUP010002087">
    <property type="protein sequence ID" value="KAK3005774.1"/>
    <property type="molecule type" value="Genomic_DNA"/>
</dbReference>
<proteinExistence type="predicted"/>
<name>A0AA89AJ67_9ASTE</name>
<evidence type="ECO:0000313" key="5">
    <source>
        <dbReference type="Proteomes" id="UP001188597"/>
    </source>
</evidence>
<feature type="region of interest" description="Disordered" evidence="2">
    <location>
        <begin position="237"/>
        <end position="296"/>
    </location>
</feature>
<dbReference type="PROSITE" id="PS50158">
    <property type="entry name" value="ZF_CCHC"/>
    <property type="match status" value="1"/>
</dbReference>
<sequence length="386" mass="43562">MARGRSTDHAGSKNNKRSRSQSKAKKLKCYYCHNEGHYRKDCPERKGKKKDNSKTTDAGVVEDNFDGVDVLLVTISSSDGGWILDTDYVGDLDRRRSLTGYVFTFSSCVISWKATLQIIVALSITEAEYMATTEAVKEAIWLKGLVGDLGLKQESSTVYCDNQSAIHLTKNQMFHERTKHIDVRFHFIWDVVSQGTVMVERIFIVENSADMMTKHIPEIKFKHCLDLIGNQTSESVQHIENPNEGPTRKDNNGVSLKHSTPSHHRAEGANVNVTFDMPQSGNGSCKNHSPTNTLKKGDLRHCLNDKLFKTMHTDLTREIHELKDVTLDVAKPSASTNRPHLDPSDVRLRLTSRSSYNHRYKFDADSSYTPEENTGDHVTGRVSCYR</sequence>
<feature type="compositionally biased region" description="Basic and acidic residues" evidence="2">
    <location>
        <begin position="1"/>
        <end position="11"/>
    </location>
</feature>
<feature type="domain" description="CCHC-type" evidence="3">
    <location>
        <begin position="28"/>
        <end position="44"/>
    </location>
</feature>
<reference evidence="4" key="1">
    <citation type="submission" date="2022-12" db="EMBL/GenBank/DDBJ databases">
        <title>Draft genome assemblies for two species of Escallonia (Escalloniales).</title>
        <authorList>
            <person name="Chanderbali A."/>
            <person name="Dervinis C."/>
            <person name="Anghel I."/>
            <person name="Soltis D."/>
            <person name="Soltis P."/>
            <person name="Zapata F."/>
        </authorList>
    </citation>
    <scope>NUCLEOTIDE SEQUENCE</scope>
    <source>
        <strain evidence="4">UCBG64.0493</strain>
        <tissue evidence="4">Leaf</tissue>
    </source>
</reference>
<feature type="compositionally biased region" description="Polar residues" evidence="2">
    <location>
        <begin position="271"/>
        <end position="294"/>
    </location>
</feature>
<dbReference type="InterPro" id="IPR036875">
    <property type="entry name" value="Znf_CCHC_sf"/>
</dbReference>
<dbReference type="Gene3D" id="4.10.60.10">
    <property type="entry name" value="Zinc finger, CCHC-type"/>
    <property type="match status" value="1"/>
</dbReference>
<feature type="region of interest" description="Disordered" evidence="2">
    <location>
        <begin position="1"/>
        <end position="25"/>
    </location>
</feature>
<accession>A0AA89AJ67</accession>